<dbReference type="RefSeq" id="WP_357785463.1">
    <property type="nucleotide sequence ID" value="NZ_JBFAKC010000008.1"/>
</dbReference>
<evidence type="ECO:0000313" key="4">
    <source>
        <dbReference type="Proteomes" id="UP001551695"/>
    </source>
</evidence>
<dbReference type="Proteomes" id="UP001551695">
    <property type="component" value="Unassembled WGS sequence"/>
</dbReference>
<reference evidence="3 4" key="1">
    <citation type="submission" date="2024-06" db="EMBL/GenBank/DDBJ databases">
        <title>The Natural Products Discovery Center: Release of the First 8490 Sequenced Strains for Exploring Actinobacteria Biosynthetic Diversity.</title>
        <authorList>
            <person name="Kalkreuter E."/>
            <person name="Kautsar S.A."/>
            <person name="Yang D."/>
            <person name="Bader C.D."/>
            <person name="Teijaro C.N."/>
            <person name="Fluegel L."/>
            <person name="Davis C.M."/>
            <person name="Simpson J.R."/>
            <person name="Lauterbach L."/>
            <person name="Steele A.D."/>
            <person name="Gui C."/>
            <person name="Meng S."/>
            <person name="Li G."/>
            <person name="Viehrig K."/>
            <person name="Ye F."/>
            <person name="Su P."/>
            <person name="Kiefer A.F."/>
            <person name="Nichols A."/>
            <person name="Cepeda A.J."/>
            <person name="Yan W."/>
            <person name="Fan B."/>
            <person name="Jiang Y."/>
            <person name="Adhikari A."/>
            <person name="Zheng C.-J."/>
            <person name="Schuster L."/>
            <person name="Cowan T.M."/>
            <person name="Smanski M.J."/>
            <person name="Chevrette M.G."/>
            <person name="De Carvalho L.P.S."/>
            <person name="Shen B."/>
        </authorList>
    </citation>
    <scope>NUCLEOTIDE SEQUENCE [LARGE SCALE GENOMIC DNA]</scope>
    <source>
        <strain evidence="3 4">NPDC050403</strain>
    </source>
</reference>
<comment type="caution">
    <text evidence="3">The sequence shown here is derived from an EMBL/GenBank/DDBJ whole genome shotgun (WGS) entry which is preliminary data.</text>
</comment>
<proteinExistence type="predicted"/>
<keyword evidence="2" id="KW-0812">Transmembrane</keyword>
<dbReference type="InterPro" id="IPR035166">
    <property type="entry name" value="DUF5336"/>
</dbReference>
<evidence type="ECO:0000256" key="1">
    <source>
        <dbReference type="SAM" id="MobiDB-lite"/>
    </source>
</evidence>
<feature type="compositionally biased region" description="Low complexity" evidence="1">
    <location>
        <begin position="329"/>
        <end position="341"/>
    </location>
</feature>
<feature type="compositionally biased region" description="Low complexity" evidence="1">
    <location>
        <begin position="10"/>
        <end position="20"/>
    </location>
</feature>
<keyword evidence="4" id="KW-1185">Reference proteome</keyword>
<keyword evidence="2" id="KW-0472">Membrane</keyword>
<feature type="transmembrane region" description="Helical" evidence="2">
    <location>
        <begin position="83"/>
        <end position="102"/>
    </location>
</feature>
<feature type="region of interest" description="Disordered" evidence="1">
    <location>
        <begin position="170"/>
        <end position="378"/>
    </location>
</feature>
<evidence type="ECO:0000313" key="3">
    <source>
        <dbReference type="EMBL" id="MEV0709737.1"/>
    </source>
</evidence>
<gene>
    <name evidence="3" type="ORF">AB0I48_19415</name>
</gene>
<protein>
    <submittedName>
        <fullName evidence="3">DUF5336 domain-containing protein</fullName>
    </submittedName>
</protein>
<feature type="compositionally biased region" description="Low complexity" evidence="1">
    <location>
        <begin position="217"/>
        <end position="236"/>
    </location>
</feature>
<name>A0ABV3FWE2_9NOCA</name>
<keyword evidence="2" id="KW-1133">Transmembrane helix</keyword>
<dbReference type="EMBL" id="JBFAKC010000008">
    <property type="protein sequence ID" value="MEV0709737.1"/>
    <property type="molecule type" value="Genomic_DNA"/>
</dbReference>
<evidence type="ECO:0000256" key="2">
    <source>
        <dbReference type="SAM" id="Phobius"/>
    </source>
</evidence>
<sequence length="378" mass="38507">MTPSAPSDTGQSAVGAAGTGSSDSASDATAQRGLPFFLVVGVAALGVINFLFGFLPFFGSEFVNPVTGAILAEGSANAFEARVTSLLAVLLFAGVLAGLSLLPKQNWKGVAAAASVAGFLGLVFQALFLGEGSSLKIGAFLLLFLSFVQAAIAVAAVLFEAGILKPPAPKPVTPPAQQGGYGQGYGQQGYGQSQPGGGYGQAQGGQYGQPGYGPQSGTGAQYPQQPYGQSQPSQPAYGQSQPGQPTYPGAPGQSYGQPAYGQQPGYGAQQQGSPYAGGQPRPDESATQHFGGNQGQPRPDESATQHFGGNLGQPRPDESATQHFGGNQGQQYGAPGYGQPPQAQPPQQPQPQQPFGGEQSKDPSSDATRAFRPSDDNK</sequence>
<accession>A0ABV3FWE2</accession>
<organism evidence="3 4">
    <name type="scientific">Nocardia aurea</name>
    <dbReference type="NCBI Taxonomy" id="2144174"/>
    <lineage>
        <taxon>Bacteria</taxon>
        <taxon>Bacillati</taxon>
        <taxon>Actinomycetota</taxon>
        <taxon>Actinomycetes</taxon>
        <taxon>Mycobacteriales</taxon>
        <taxon>Nocardiaceae</taxon>
        <taxon>Nocardia</taxon>
    </lineage>
</organism>
<feature type="region of interest" description="Disordered" evidence="1">
    <location>
        <begin position="1"/>
        <end position="20"/>
    </location>
</feature>
<feature type="compositionally biased region" description="Gly residues" evidence="1">
    <location>
        <begin position="179"/>
        <end position="216"/>
    </location>
</feature>
<feature type="transmembrane region" description="Helical" evidence="2">
    <location>
        <begin position="135"/>
        <end position="159"/>
    </location>
</feature>
<feature type="compositionally biased region" description="Low complexity" evidence="1">
    <location>
        <begin position="251"/>
        <end position="280"/>
    </location>
</feature>
<feature type="compositionally biased region" description="Pro residues" evidence="1">
    <location>
        <begin position="342"/>
        <end position="352"/>
    </location>
</feature>
<feature type="transmembrane region" description="Helical" evidence="2">
    <location>
        <begin position="36"/>
        <end position="58"/>
    </location>
</feature>
<feature type="transmembrane region" description="Helical" evidence="2">
    <location>
        <begin position="109"/>
        <end position="129"/>
    </location>
</feature>
<dbReference type="Pfam" id="PF17270">
    <property type="entry name" value="DUF5336"/>
    <property type="match status" value="1"/>
</dbReference>